<dbReference type="RefSeq" id="WP_002705346.1">
    <property type="nucleotide sequence ID" value="NZ_AGRW01000051.1"/>
</dbReference>
<evidence type="ECO:0000256" key="5">
    <source>
        <dbReference type="ARBA" id="ARBA00022960"/>
    </source>
</evidence>
<proteinExistence type="inferred from homology"/>
<keyword evidence="7 8" id="KW-0472">Membrane</keyword>
<dbReference type="Proteomes" id="UP000003571">
    <property type="component" value="Unassembled WGS sequence"/>
</dbReference>
<accession>H7EM85</accession>
<keyword evidence="5" id="KW-0133">Cell shape</keyword>
<feature type="transmembrane region" description="Helical" evidence="8">
    <location>
        <begin position="51"/>
        <end position="77"/>
    </location>
</feature>
<reference evidence="9 10" key="1">
    <citation type="submission" date="2011-09" db="EMBL/GenBank/DDBJ databases">
        <title>The draft genome of Treponema saccharophilum DSM 2985.</title>
        <authorList>
            <consortium name="US DOE Joint Genome Institute (JGI-PGF)"/>
            <person name="Lucas S."/>
            <person name="Copeland A."/>
            <person name="Lapidus A."/>
            <person name="Glavina del Rio T."/>
            <person name="Dalin E."/>
            <person name="Tice H."/>
            <person name="Bruce D."/>
            <person name="Goodwin L."/>
            <person name="Pitluck S."/>
            <person name="Peters L."/>
            <person name="Kyrpides N."/>
            <person name="Mavromatis K."/>
            <person name="Ivanova N."/>
            <person name="Markowitz V."/>
            <person name="Cheng J.-F."/>
            <person name="Hugenholtz P."/>
            <person name="Woyke T."/>
            <person name="Wu D."/>
            <person name="Gronow S."/>
            <person name="Wellnitz S."/>
            <person name="Brambilla E."/>
            <person name="Klenk H.-P."/>
            <person name="Eisen J.A."/>
        </authorList>
    </citation>
    <scope>NUCLEOTIDE SEQUENCE [LARGE SCALE GENOMIC DNA]</scope>
    <source>
        <strain evidence="9 10">DSM 2985</strain>
    </source>
</reference>
<evidence type="ECO:0000256" key="6">
    <source>
        <dbReference type="ARBA" id="ARBA00022989"/>
    </source>
</evidence>
<keyword evidence="6 8" id="KW-1133">Transmembrane helix</keyword>
<dbReference type="NCBIfam" id="TIGR03426">
    <property type="entry name" value="shape_MreD"/>
    <property type="match status" value="1"/>
</dbReference>
<dbReference type="GO" id="GO:0005886">
    <property type="term" value="C:plasma membrane"/>
    <property type="evidence" value="ECO:0007669"/>
    <property type="project" value="UniProtKB-SubCell"/>
</dbReference>
<dbReference type="InterPro" id="IPR007227">
    <property type="entry name" value="Cell_shape_determining_MreD"/>
</dbReference>
<sequence>MIRAFFTALAILLCFALFESSILSNIQLLPAVPDFLLICSLYFSLNNGRTFGAVGGFCSGIFLDFLTAAPFGMHSLVRTIIGYSGGWFLKILNLEGVFIPALLGFSATVLKAFLLWLVSLFFPVSVAHYDILSVVFLCELAMNTIISPILFRFLRIFDGSLLFGQESVA</sequence>
<feature type="transmembrane region" description="Helical" evidence="8">
    <location>
        <begin position="131"/>
        <end position="151"/>
    </location>
</feature>
<evidence type="ECO:0000256" key="3">
    <source>
        <dbReference type="ARBA" id="ARBA00022475"/>
    </source>
</evidence>
<comment type="subcellular location">
    <subcellularLocation>
        <location evidence="1">Cell membrane</location>
        <topology evidence="1">Multi-pass membrane protein</topology>
    </subcellularLocation>
</comment>
<evidence type="ECO:0000256" key="4">
    <source>
        <dbReference type="ARBA" id="ARBA00022692"/>
    </source>
</evidence>
<protein>
    <submittedName>
        <fullName evidence="9">Rod shape-determining protein MreD</fullName>
    </submittedName>
</protein>
<evidence type="ECO:0000256" key="8">
    <source>
        <dbReference type="SAM" id="Phobius"/>
    </source>
</evidence>
<evidence type="ECO:0000256" key="7">
    <source>
        <dbReference type="ARBA" id="ARBA00023136"/>
    </source>
</evidence>
<name>H7EM85_9SPIR</name>
<evidence type="ECO:0000256" key="1">
    <source>
        <dbReference type="ARBA" id="ARBA00004651"/>
    </source>
</evidence>
<evidence type="ECO:0000313" key="10">
    <source>
        <dbReference type="Proteomes" id="UP000003571"/>
    </source>
</evidence>
<gene>
    <name evidence="9" type="ORF">TresaDRAFT_0307</name>
</gene>
<evidence type="ECO:0000313" key="9">
    <source>
        <dbReference type="EMBL" id="EIC01170.1"/>
    </source>
</evidence>
<dbReference type="EMBL" id="AGRW01000051">
    <property type="protein sequence ID" value="EIC01170.1"/>
    <property type="molecule type" value="Genomic_DNA"/>
</dbReference>
<comment type="caution">
    <text evidence="9">The sequence shown here is derived from an EMBL/GenBank/DDBJ whole genome shotgun (WGS) entry which is preliminary data.</text>
</comment>
<feature type="transmembrane region" description="Helical" evidence="8">
    <location>
        <begin position="97"/>
        <end position="119"/>
    </location>
</feature>
<evidence type="ECO:0000256" key="2">
    <source>
        <dbReference type="ARBA" id="ARBA00007776"/>
    </source>
</evidence>
<keyword evidence="3" id="KW-1003">Cell membrane</keyword>
<dbReference type="STRING" id="907348.TresaDRAFT_0307"/>
<dbReference type="PATRIC" id="fig|907348.3.peg.2062"/>
<dbReference type="GO" id="GO:0008360">
    <property type="term" value="P:regulation of cell shape"/>
    <property type="evidence" value="ECO:0007669"/>
    <property type="project" value="UniProtKB-KW"/>
</dbReference>
<dbReference type="Pfam" id="PF04093">
    <property type="entry name" value="MreD"/>
    <property type="match status" value="1"/>
</dbReference>
<comment type="similarity">
    <text evidence="2">Belongs to the MreD family.</text>
</comment>
<organism evidence="9 10">
    <name type="scientific">Treponema saccharophilum DSM 2985</name>
    <dbReference type="NCBI Taxonomy" id="907348"/>
    <lineage>
        <taxon>Bacteria</taxon>
        <taxon>Pseudomonadati</taxon>
        <taxon>Spirochaetota</taxon>
        <taxon>Spirochaetia</taxon>
        <taxon>Spirochaetales</taxon>
        <taxon>Treponemataceae</taxon>
        <taxon>Treponema</taxon>
    </lineage>
</organism>
<dbReference type="eggNOG" id="COG2891">
    <property type="taxonomic scope" value="Bacteria"/>
</dbReference>
<keyword evidence="4 8" id="KW-0812">Transmembrane</keyword>
<keyword evidence="10" id="KW-1185">Reference proteome</keyword>
<dbReference type="AlphaFoldDB" id="H7EM85"/>
<dbReference type="OrthoDB" id="5184389at2"/>